<protein>
    <submittedName>
        <fullName evidence="1">Uncharacterized protein</fullName>
    </submittedName>
</protein>
<sequence>MCSLGDIAQHSSSRSLAYNAECISRHVECHSPSNFWDILPSFPRFSLVLIKTTASSFSYSAAYHTAFCRRTKPGSKFSALSPTSTSTAHYLPVLKLDNEVQDPAIWADDCGDKRAQWWGRQCGGGESRCCRRPGFLDIRAFVHRQTRLPAALFVSTHVHR</sequence>
<dbReference type="EMBL" id="ML210298">
    <property type="protein sequence ID" value="TFK20489.1"/>
    <property type="molecule type" value="Genomic_DNA"/>
</dbReference>
<reference evidence="1 2" key="1">
    <citation type="journal article" date="2019" name="Nat. Ecol. Evol.">
        <title>Megaphylogeny resolves global patterns of mushroom evolution.</title>
        <authorList>
            <person name="Varga T."/>
            <person name="Krizsan K."/>
            <person name="Foldi C."/>
            <person name="Dima B."/>
            <person name="Sanchez-Garcia M."/>
            <person name="Sanchez-Ramirez S."/>
            <person name="Szollosi G.J."/>
            <person name="Szarkandi J.G."/>
            <person name="Papp V."/>
            <person name="Albert L."/>
            <person name="Andreopoulos W."/>
            <person name="Angelini C."/>
            <person name="Antonin V."/>
            <person name="Barry K.W."/>
            <person name="Bougher N.L."/>
            <person name="Buchanan P."/>
            <person name="Buyck B."/>
            <person name="Bense V."/>
            <person name="Catcheside P."/>
            <person name="Chovatia M."/>
            <person name="Cooper J."/>
            <person name="Damon W."/>
            <person name="Desjardin D."/>
            <person name="Finy P."/>
            <person name="Geml J."/>
            <person name="Haridas S."/>
            <person name="Hughes K."/>
            <person name="Justo A."/>
            <person name="Karasinski D."/>
            <person name="Kautmanova I."/>
            <person name="Kiss B."/>
            <person name="Kocsube S."/>
            <person name="Kotiranta H."/>
            <person name="LaButti K.M."/>
            <person name="Lechner B.E."/>
            <person name="Liimatainen K."/>
            <person name="Lipzen A."/>
            <person name="Lukacs Z."/>
            <person name="Mihaltcheva S."/>
            <person name="Morgado L.N."/>
            <person name="Niskanen T."/>
            <person name="Noordeloos M.E."/>
            <person name="Ohm R.A."/>
            <person name="Ortiz-Santana B."/>
            <person name="Ovrebo C."/>
            <person name="Racz N."/>
            <person name="Riley R."/>
            <person name="Savchenko A."/>
            <person name="Shiryaev A."/>
            <person name="Soop K."/>
            <person name="Spirin V."/>
            <person name="Szebenyi C."/>
            <person name="Tomsovsky M."/>
            <person name="Tulloss R.E."/>
            <person name="Uehling J."/>
            <person name="Grigoriev I.V."/>
            <person name="Vagvolgyi C."/>
            <person name="Papp T."/>
            <person name="Martin F.M."/>
            <person name="Miettinen O."/>
            <person name="Hibbett D.S."/>
            <person name="Nagy L.G."/>
        </authorList>
    </citation>
    <scope>NUCLEOTIDE SEQUENCE [LARGE SCALE GENOMIC DNA]</scope>
    <source>
        <strain evidence="1 2">CBS 121175</strain>
    </source>
</reference>
<dbReference type="AlphaFoldDB" id="A0A5C3KJM1"/>
<proteinExistence type="predicted"/>
<accession>A0A5C3KJM1</accession>
<organism evidence="1 2">
    <name type="scientific">Coprinopsis marcescibilis</name>
    <name type="common">Agaric fungus</name>
    <name type="synonym">Psathyrella marcescibilis</name>
    <dbReference type="NCBI Taxonomy" id="230819"/>
    <lineage>
        <taxon>Eukaryota</taxon>
        <taxon>Fungi</taxon>
        <taxon>Dikarya</taxon>
        <taxon>Basidiomycota</taxon>
        <taxon>Agaricomycotina</taxon>
        <taxon>Agaricomycetes</taxon>
        <taxon>Agaricomycetidae</taxon>
        <taxon>Agaricales</taxon>
        <taxon>Agaricineae</taxon>
        <taxon>Psathyrellaceae</taxon>
        <taxon>Coprinopsis</taxon>
    </lineage>
</organism>
<name>A0A5C3KJM1_COPMA</name>
<evidence type="ECO:0000313" key="1">
    <source>
        <dbReference type="EMBL" id="TFK20489.1"/>
    </source>
</evidence>
<gene>
    <name evidence="1" type="ORF">FA15DRAFT_124718</name>
</gene>
<evidence type="ECO:0000313" key="2">
    <source>
        <dbReference type="Proteomes" id="UP000307440"/>
    </source>
</evidence>
<keyword evidence="2" id="KW-1185">Reference proteome</keyword>
<dbReference type="Proteomes" id="UP000307440">
    <property type="component" value="Unassembled WGS sequence"/>
</dbReference>